<comment type="similarity">
    <text evidence="10">Belongs to the ELO family.</text>
</comment>
<feature type="transmembrane region" description="Helical" evidence="10">
    <location>
        <begin position="162"/>
        <end position="182"/>
    </location>
</feature>
<dbReference type="PANTHER" id="PTHR11157:SF69">
    <property type="entry name" value="ELONGATION OF VERY LONG CHAIN FATTY ACIDS PROTEIN 7"/>
    <property type="match status" value="1"/>
</dbReference>
<feature type="transmembrane region" description="Helical" evidence="10">
    <location>
        <begin position="20"/>
        <end position="40"/>
    </location>
</feature>
<comment type="subcellular location">
    <subcellularLocation>
        <location evidence="1">Membrane</location>
        <topology evidence="1">Multi-pass membrane protein</topology>
    </subcellularLocation>
</comment>
<dbReference type="GO" id="GO:0030148">
    <property type="term" value="P:sphingolipid biosynthetic process"/>
    <property type="evidence" value="ECO:0007669"/>
    <property type="project" value="TreeGrafter"/>
</dbReference>
<name>A0A3S3PE67_9ACAR</name>
<dbReference type="InterPro" id="IPR002076">
    <property type="entry name" value="ELO_fam"/>
</dbReference>
<keyword evidence="9 10" id="KW-0275">Fatty acid biosynthesis</keyword>
<evidence type="ECO:0000256" key="6">
    <source>
        <dbReference type="ARBA" id="ARBA00022989"/>
    </source>
</evidence>
<dbReference type="OrthoDB" id="434092at2759"/>
<dbReference type="PANTHER" id="PTHR11157">
    <property type="entry name" value="FATTY ACID ACYL TRANSFERASE-RELATED"/>
    <property type="match status" value="1"/>
</dbReference>
<evidence type="ECO:0000313" key="11">
    <source>
        <dbReference type="EMBL" id="RWS13411.1"/>
    </source>
</evidence>
<sequence length="320" mass="37981">ISLLCAFPADERVKDWPLMQGPFATLSICLSYVIMVKFLGPQLMKNRDPLNVRWLMIIYNFAMVFVSLYIFMKMGIHGWFGKYDYTCQPVDYSDSYDAVEMANMCWWYFITKFIEFSDTIFFVLRKKFTHVSTLHVIHHGVMPMSVWWGVKFTPGGHSTFFAFLNSFIHILMYIYYGLASIGPQMNKYLWWKKYMTSIQMVQFVLIFVHSFQLLFRDCNYPRGFMWWIGFHAILFWFLFWDFYKNTYLSRKLEEKKKKNGVSHANFFACSQTESFINGMNGNYVSKRKVTKNGVCQEDKNDNIYSSSVKKCYSDIHNNGL</sequence>
<dbReference type="GO" id="GO:0042761">
    <property type="term" value="P:very long-chain fatty acid biosynthetic process"/>
    <property type="evidence" value="ECO:0007669"/>
    <property type="project" value="TreeGrafter"/>
</dbReference>
<dbReference type="Pfam" id="PF01151">
    <property type="entry name" value="ELO"/>
    <property type="match status" value="1"/>
</dbReference>
<dbReference type="GO" id="GO:0009922">
    <property type="term" value="F:fatty acid elongase activity"/>
    <property type="evidence" value="ECO:0007669"/>
    <property type="project" value="UniProtKB-EC"/>
</dbReference>
<evidence type="ECO:0000256" key="4">
    <source>
        <dbReference type="ARBA" id="ARBA00022692"/>
    </source>
</evidence>
<evidence type="ECO:0000256" key="2">
    <source>
        <dbReference type="ARBA" id="ARBA00022516"/>
    </source>
</evidence>
<dbReference type="STRING" id="1965070.A0A3S3PE67"/>
<evidence type="ECO:0000256" key="8">
    <source>
        <dbReference type="ARBA" id="ARBA00023136"/>
    </source>
</evidence>
<proteinExistence type="inferred from homology"/>
<reference evidence="11 12" key="1">
    <citation type="journal article" date="2018" name="Gigascience">
        <title>Genomes of trombidid mites reveal novel predicted allergens and laterally-transferred genes associated with secondary metabolism.</title>
        <authorList>
            <person name="Dong X."/>
            <person name="Chaisiri K."/>
            <person name="Xia D."/>
            <person name="Armstrong S.D."/>
            <person name="Fang Y."/>
            <person name="Donnelly M.J."/>
            <person name="Kadowaki T."/>
            <person name="McGarry J.W."/>
            <person name="Darby A.C."/>
            <person name="Makepeace B.L."/>
        </authorList>
    </citation>
    <scope>NUCLEOTIDE SEQUENCE [LARGE SCALE GENOMIC DNA]</scope>
    <source>
        <strain evidence="11">UoL-WK</strain>
    </source>
</reference>
<feature type="transmembrane region" description="Helical" evidence="10">
    <location>
        <begin position="194"/>
        <end position="212"/>
    </location>
</feature>
<accession>A0A3S3PE67</accession>
<dbReference type="GO" id="GO:0034626">
    <property type="term" value="P:fatty acid elongation, polyunsaturated fatty acid"/>
    <property type="evidence" value="ECO:0007669"/>
    <property type="project" value="TreeGrafter"/>
</dbReference>
<keyword evidence="4 10" id="KW-0812">Transmembrane</keyword>
<keyword evidence="8 10" id="KW-0472">Membrane</keyword>
<evidence type="ECO:0000256" key="1">
    <source>
        <dbReference type="ARBA" id="ARBA00004141"/>
    </source>
</evidence>
<dbReference type="GO" id="GO:0005789">
    <property type="term" value="C:endoplasmic reticulum membrane"/>
    <property type="evidence" value="ECO:0007669"/>
    <property type="project" value="TreeGrafter"/>
</dbReference>
<comment type="catalytic activity">
    <reaction evidence="10">
        <text>a very-long-chain acyl-CoA + malonyl-CoA + H(+) = a very-long-chain 3-oxoacyl-CoA + CO2 + CoA</text>
        <dbReference type="Rhea" id="RHEA:32727"/>
        <dbReference type="ChEBI" id="CHEBI:15378"/>
        <dbReference type="ChEBI" id="CHEBI:16526"/>
        <dbReference type="ChEBI" id="CHEBI:57287"/>
        <dbReference type="ChEBI" id="CHEBI:57384"/>
        <dbReference type="ChEBI" id="CHEBI:90725"/>
        <dbReference type="ChEBI" id="CHEBI:90736"/>
        <dbReference type="EC" id="2.3.1.199"/>
    </reaction>
</comment>
<dbReference type="GO" id="GO:0034625">
    <property type="term" value="P:fatty acid elongation, monounsaturated fatty acid"/>
    <property type="evidence" value="ECO:0007669"/>
    <property type="project" value="TreeGrafter"/>
</dbReference>
<feature type="transmembrane region" description="Helical" evidence="10">
    <location>
        <begin position="106"/>
        <end position="124"/>
    </location>
</feature>
<organism evidence="11 12">
    <name type="scientific">Dinothrombium tinctorium</name>
    <dbReference type="NCBI Taxonomy" id="1965070"/>
    <lineage>
        <taxon>Eukaryota</taxon>
        <taxon>Metazoa</taxon>
        <taxon>Ecdysozoa</taxon>
        <taxon>Arthropoda</taxon>
        <taxon>Chelicerata</taxon>
        <taxon>Arachnida</taxon>
        <taxon>Acari</taxon>
        <taxon>Acariformes</taxon>
        <taxon>Trombidiformes</taxon>
        <taxon>Prostigmata</taxon>
        <taxon>Anystina</taxon>
        <taxon>Parasitengona</taxon>
        <taxon>Trombidioidea</taxon>
        <taxon>Trombidiidae</taxon>
        <taxon>Dinothrombium</taxon>
    </lineage>
</organism>
<feature type="non-terminal residue" evidence="11">
    <location>
        <position position="1"/>
    </location>
</feature>
<keyword evidence="7 10" id="KW-0443">Lipid metabolism</keyword>
<feature type="transmembrane region" description="Helical" evidence="10">
    <location>
        <begin position="52"/>
        <end position="72"/>
    </location>
</feature>
<evidence type="ECO:0000313" key="12">
    <source>
        <dbReference type="Proteomes" id="UP000285301"/>
    </source>
</evidence>
<evidence type="ECO:0000256" key="10">
    <source>
        <dbReference type="RuleBase" id="RU361115"/>
    </source>
</evidence>
<protein>
    <recommendedName>
        <fullName evidence="10">Elongation of very long chain fatty acids protein</fullName>
        <ecNumber evidence="10">2.3.1.199</ecNumber>
    </recommendedName>
    <alternativeName>
        <fullName evidence="10">Very-long-chain 3-oxoacyl-CoA synthase</fullName>
    </alternativeName>
</protein>
<evidence type="ECO:0000256" key="9">
    <source>
        <dbReference type="ARBA" id="ARBA00023160"/>
    </source>
</evidence>
<dbReference type="EC" id="2.3.1.199" evidence="10"/>
<evidence type="ECO:0000256" key="3">
    <source>
        <dbReference type="ARBA" id="ARBA00022679"/>
    </source>
</evidence>
<dbReference type="GO" id="GO:0019367">
    <property type="term" value="P:fatty acid elongation, saturated fatty acid"/>
    <property type="evidence" value="ECO:0007669"/>
    <property type="project" value="TreeGrafter"/>
</dbReference>
<keyword evidence="6 10" id="KW-1133">Transmembrane helix</keyword>
<dbReference type="AlphaFoldDB" id="A0A3S3PE67"/>
<gene>
    <name evidence="11" type="ORF">B4U79_03815</name>
</gene>
<dbReference type="Proteomes" id="UP000285301">
    <property type="component" value="Unassembled WGS sequence"/>
</dbReference>
<feature type="transmembrane region" description="Helical" evidence="10">
    <location>
        <begin position="131"/>
        <end position="150"/>
    </location>
</feature>
<keyword evidence="12" id="KW-1185">Reference proteome</keyword>
<evidence type="ECO:0000256" key="5">
    <source>
        <dbReference type="ARBA" id="ARBA00022832"/>
    </source>
</evidence>
<evidence type="ECO:0000256" key="7">
    <source>
        <dbReference type="ARBA" id="ARBA00023098"/>
    </source>
</evidence>
<keyword evidence="2 10" id="KW-0444">Lipid biosynthesis</keyword>
<feature type="transmembrane region" description="Helical" evidence="10">
    <location>
        <begin position="224"/>
        <end position="243"/>
    </location>
</feature>
<comment type="caution">
    <text evidence="11">The sequence shown here is derived from an EMBL/GenBank/DDBJ whole genome shotgun (WGS) entry which is preliminary data.</text>
</comment>
<keyword evidence="5 10" id="KW-0276">Fatty acid metabolism</keyword>
<dbReference type="EMBL" id="NCKU01000998">
    <property type="protein sequence ID" value="RWS13411.1"/>
    <property type="molecule type" value="Genomic_DNA"/>
</dbReference>
<keyword evidence="3 10" id="KW-0808">Transferase</keyword>